<dbReference type="GO" id="GO:1902603">
    <property type="term" value="P:carnitine transmembrane transport"/>
    <property type="evidence" value="ECO:0007669"/>
    <property type="project" value="TreeGrafter"/>
</dbReference>
<evidence type="ECO:0000256" key="1">
    <source>
        <dbReference type="ARBA" id="ARBA00004225"/>
    </source>
</evidence>
<feature type="region of interest" description="Disordered" evidence="11">
    <location>
        <begin position="1"/>
        <end position="31"/>
    </location>
</feature>
<name>A0A7S1UW06_9STRA</name>
<dbReference type="GO" id="GO:0015227">
    <property type="term" value="F:O-acyl-L-carnitine transmembrane transporter activity"/>
    <property type="evidence" value="ECO:0007669"/>
    <property type="project" value="TreeGrafter"/>
</dbReference>
<evidence type="ECO:0000256" key="10">
    <source>
        <dbReference type="RuleBase" id="RU000488"/>
    </source>
</evidence>
<dbReference type="Pfam" id="PF00153">
    <property type="entry name" value="Mito_carr"/>
    <property type="match status" value="3"/>
</dbReference>
<dbReference type="InterPro" id="IPR018108">
    <property type="entry name" value="MCP_transmembrane"/>
</dbReference>
<evidence type="ECO:0000256" key="7">
    <source>
        <dbReference type="ARBA" id="ARBA00023128"/>
    </source>
</evidence>
<dbReference type="AlphaFoldDB" id="A0A7S1UW06"/>
<dbReference type="GO" id="GO:0031966">
    <property type="term" value="C:mitochondrial membrane"/>
    <property type="evidence" value="ECO:0007669"/>
    <property type="project" value="UniProtKB-SubCell"/>
</dbReference>
<organism evidence="12">
    <name type="scientific">Grammatophora oceanica</name>
    <dbReference type="NCBI Taxonomy" id="210454"/>
    <lineage>
        <taxon>Eukaryota</taxon>
        <taxon>Sar</taxon>
        <taxon>Stramenopiles</taxon>
        <taxon>Ochrophyta</taxon>
        <taxon>Bacillariophyta</taxon>
        <taxon>Fragilariophyceae</taxon>
        <taxon>Fragilariophycidae</taxon>
        <taxon>Rhabdonematales</taxon>
        <taxon>Grammatophoraceae</taxon>
        <taxon>Grammatophora</taxon>
    </lineage>
</organism>
<evidence type="ECO:0008006" key="13">
    <source>
        <dbReference type="Google" id="ProtNLM"/>
    </source>
</evidence>
<evidence type="ECO:0000256" key="2">
    <source>
        <dbReference type="ARBA" id="ARBA00006375"/>
    </source>
</evidence>
<dbReference type="GO" id="GO:0006839">
    <property type="term" value="P:mitochondrial transport"/>
    <property type="evidence" value="ECO:0007669"/>
    <property type="project" value="TreeGrafter"/>
</dbReference>
<accession>A0A7S1UW06</accession>
<evidence type="ECO:0000256" key="4">
    <source>
        <dbReference type="ARBA" id="ARBA00022692"/>
    </source>
</evidence>
<protein>
    <recommendedName>
        <fullName evidence="13">Mitochondrial carrier protein</fullName>
    </recommendedName>
</protein>
<keyword evidence="5" id="KW-0677">Repeat</keyword>
<feature type="repeat" description="Solcar" evidence="9">
    <location>
        <begin position="45"/>
        <end position="128"/>
    </location>
</feature>
<keyword evidence="6" id="KW-1133">Transmembrane helix</keyword>
<dbReference type="EMBL" id="HBGK01017866">
    <property type="protein sequence ID" value="CAD9280097.1"/>
    <property type="molecule type" value="Transcribed_RNA"/>
</dbReference>
<reference evidence="12" key="1">
    <citation type="submission" date="2021-01" db="EMBL/GenBank/DDBJ databases">
        <authorList>
            <person name="Corre E."/>
            <person name="Pelletier E."/>
            <person name="Niang G."/>
            <person name="Scheremetjew M."/>
            <person name="Finn R."/>
            <person name="Kale V."/>
            <person name="Holt S."/>
            <person name="Cochrane G."/>
            <person name="Meng A."/>
            <person name="Brown T."/>
            <person name="Cohen L."/>
        </authorList>
    </citation>
    <scope>NUCLEOTIDE SEQUENCE</scope>
    <source>
        <strain evidence="12">CCMP 410</strain>
    </source>
</reference>
<comment type="similarity">
    <text evidence="2 10">Belongs to the mitochondrial carrier (TC 2.A.29) family.</text>
</comment>
<dbReference type="PANTHER" id="PTHR45624">
    <property type="entry name" value="MITOCHONDRIAL BASIC AMINO ACIDS TRANSPORTER-RELATED"/>
    <property type="match status" value="1"/>
</dbReference>
<evidence type="ECO:0000256" key="3">
    <source>
        <dbReference type="ARBA" id="ARBA00022448"/>
    </source>
</evidence>
<proteinExistence type="inferred from homology"/>
<dbReference type="InterPro" id="IPR023395">
    <property type="entry name" value="MCP_dom_sf"/>
</dbReference>
<dbReference type="InterPro" id="IPR050567">
    <property type="entry name" value="Mitochondrial_Carrier"/>
</dbReference>
<feature type="repeat" description="Solcar" evidence="9">
    <location>
        <begin position="248"/>
        <end position="333"/>
    </location>
</feature>
<keyword evidence="8 9" id="KW-0472">Membrane</keyword>
<dbReference type="PROSITE" id="PS50920">
    <property type="entry name" value="SOLCAR"/>
    <property type="match status" value="3"/>
</dbReference>
<dbReference type="PANTHER" id="PTHR45624:SF4">
    <property type="entry name" value="CONGESTED-LIKE TRACHEA PROTEIN-RELATED"/>
    <property type="match status" value="1"/>
</dbReference>
<evidence type="ECO:0000313" key="12">
    <source>
        <dbReference type="EMBL" id="CAD9280097.1"/>
    </source>
</evidence>
<dbReference type="SUPFAM" id="SSF103506">
    <property type="entry name" value="Mitochondrial carrier"/>
    <property type="match status" value="1"/>
</dbReference>
<gene>
    <name evidence="12" type="ORF">GOCE00092_LOCUS9007</name>
</gene>
<keyword evidence="7" id="KW-0496">Mitochondrion</keyword>
<keyword evidence="4 9" id="KW-0812">Transmembrane</keyword>
<evidence type="ECO:0000256" key="8">
    <source>
        <dbReference type="ARBA" id="ARBA00023136"/>
    </source>
</evidence>
<comment type="subcellular location">
    <subcellularLocation>
        <location evidence="1">Mitochondrion membrane</location>
        <topology evidence="1">Multi-pass membrane protein</topology>
    </subcellularLocation>
</comment>
<feature type="repeat" description="Solcar" evidence="9">
    <location>
        <begin position="145"/>
        <end position="236"/>
    </location>
</feature>
<keyword evidence="3 10" id="KW-0813">Transport</keyword>
<evidence type="ECO:0000256" key="11">
    <source>
        <dbReference type="SAM" id="MobiDB-lite"/>
    </source>
</evidence>
<sequence>MSEKRKGETPTMSAELVVQGGAPSVGSPTSAITKIEAPKPKKKTESALKSFISGGVGGVCVVLTGHPLDLIKVKMQVGGASGSVFGMLSNTFRTEGIRGLYRGVSAPLVAVTPIFALSFWGFDMGKRVVSWYEETVNGKTMDGNYTIPQIAVAGGLSGIPTSLVMAPSERVKCLLQVQDAAGSGGKVKYTGMMDCAQQLYRQGGMRSLYKGLGATFLRDVPGSLAWFLTYEVAKKELMRIQGVDSSQLSPVAVMTAGGIAGMACWGVSIPPDVIKSRWQTAPDGQYKGLIDVYRKLVAAEGHGALISGMRPALIRAFPANAACFMGMELSRKALAFMD</sequence>
<dbReference type="Gene3D" id="1.50.40.10">
    <property type="entry name" value="Mitochondrial carrier domain"/>
    <property type="match status" value="2"/>
</dbReference>
<evidence type="ECO:0000256" key="5">
    <source>
        <dbReference type="ARBA" id="ARBA00022737"/>
    </source>
</evidence>
<evidence type="ECO:0000256" key="9">
    <source>
        <dbReference type="PROSITE-ProRule" id="PRU00282"/>
    </source>
</evidence>
<evidence type="ECO:0000256" key="6">
    <source>
        <dbReference type="ARBA" id="ARBA00022989"/>
    </source>
</evidence>